<dbReference type="EMBL" id="CAVMJV010000075">
    <property type="protein sequence ID" value="CAK5088919.1"/>
    <property type="molecule type" value="Genomic_DNA"/>
</dbReference>
<evidence type="ECO:0000313" key="1">
    <source>
        <dbReference type="EMBL" id="CAK5088919.1"/>
    </source>
</evidence>
<organism evidence="1 2">
    <name type="scientific">Meloidogyne enterolobii</name>
    <name type="common">Root-knot nematode worm</name>
    <name type="synonym">Meloidogyne mayaguensis</name>
    <dbReference type="NCBI Taxonomy" id="390850"/>
    <lineage>
        <taxon>Eukaryota</taxon>
        <taxon>Metazoa</taxon>
        <taxon>Ecdysozoa</taxon>
        <taxon>Nematoda</taxon>
        <taxon>Chromadorea</taxon>
        <taxon>Rhabditida</taxon>
        <taxon>Tylenchina</taxon>
        <taxon>Tylenchomorpha</taxon>
        <taxon>Tylenchoidea</taxon>
        <taxon>Meloidogynidae</taxon>
        <taxon>Meloidogyninae</taxon>
        <taxon>Meloidogyne</taxon>
    </lineage>
</organism>
<sequence length="131" mass="14832">MSSTYLGKYDFSSSSNQSHFDGVFEFTINEIGRLTNQQLKVRHRPTPKPGLTGLSNKINSCFINAVMQCLFNTNKFVHLFEGRSIRKHVNLTNMGKSKGALSACLSAYINAYWSSEYSYLNTNTFLVEEIN</sequence>
<accession>A0ACB1ADP4</accession>
<reference evidence="1" key="1">
    <citation type="submission" date="2023-11" db="EMBL/GenBank/DDBJ databases">
        <authorList>
            <person name="Poullet M."/>
        </authorList>
    </citation>
    <scope>NUCLEOTIDE SEQUENCE</scope>
    <source>
        <strain evidence="1">E1834</strain>
    </source>
</reference>
<keyword evidence="2" id="KW-1185">Reference proteome</keyword>
<dbReference type="Proteomes" id="UP001497535">
    <property type="component" value="Unassembled WGS sequence"/>
</dbReference>
<protein>
    <submittedName>
        <fullName evidence="1">Uncharacterized protein</fullName>
    </submittedName>
</protein>
<proteinExistence type="predicted"/>
<evidence type="ECO:0000313" key="2">
    <source>
        <dbReference type="Proteomes" id="UP001497535"/>
    </source>
</evidence>
<comment type="caution">
    <text evidence="1">The sequence shown here is derived from an EMBL/GenBank/DDBJ whole genome shotgun (WGS) entry which is preliminary data.</text>
</comment>
<name>A0ACB1ADP4_MELEN</name>
<gene>
    <name evidence="1" type="ORF">MENTE1834_LOCUS36611</name>
</gene>